<dbReference type="InterPro" id="IPR014729">
    <property type="entry name" value="Rossmann-like_a/b/a_fold"/>
</dbReference>
<evidence type="ECO:0000256" key="4">
    <source>
        <dbReference type="ARBA" id="ARBA00022694"/>
    </source>
</evidence>
<keyword evidence="5 8" id="KW-0547">Nucleotide-binding</keyword>
<dbReference type="SUPFAM" id="SSF52402">
    <property type="entry name" value="Adenine nucleotide alpha hydrolases-like"/>
    <property type="match status" value="1"/>
</dbReference>
<evidence type="ECO:0000256" key="5">
    <source>
        <dbReference type="ARBA" id="ARBA00022741"/>
    </source>
</evidence>
<dbReference type="Proteomes" id="UP001523565">
    <property type="component" value="Unassembled WGS sequence"/>
</dbReference>
<dbReference type="InterPro" id="IPR012796">
    <property type="entry name" value="Lysidine-tRNA-synth_C"/>
</dbReference>
<feature type="domain" description="Lysidine-tRNA(Ile) synthetase C-terminal" evidence="9">
    <location>
        <begin position="366"/>
        <end position="438"/>
    </location>
</feature>
<evidence type="ECO:0000256" key="6">
    <source>
        <dbReference type="ARBA" id="ARBA00022840"/>
    </source>
</evidence>
<dbReference type="Gene3D" id="3.40.50.620">
    <property type="entry name" value="HUPs"/>
    <property type="match status" value="1"/>
</dbReference>
<accession>A0ABT1ELZ4</accession>
<comment type="similarity">
    <text evidence="8">Belongs to the tRNA(Ile)-lysidine synthase family.</text>
</comment>
<dbReference type="PANTHER" id="PTHR43033:SF1">
    <property type="entry name" value="TRNA(ILE)-LYSIDINE SYNTHASE-RELATED"/>
    <property type="match status" value="1"/>
</dbReference>
<keyword evidence="2 8" id="KW-0963">Cytoplasm</keyword>
<evidence type="ECO:0000256" key="1">
    <source>
        <dbReference type="ARBA" id="ARBA00004496"/>
    </source>
</evidence>
<keyword evidence="6 8" id="KW-0067">ATP-binding</keyword>
<dbReference type="EMBL" id="JAMZFV010000018">
    <property type="protein sequence ID" value="MCP1110832.1"/>
    <property type="molecule type" value="Genomic_DNA"/>
</dbReference>
<sequence length="451" mass="51496">MQKIEKYMKEQQMLSKGDRVVIGLSGGPDSVCLFSVLNELKAVLELELIAVHLNHQLRGAATVDEEFVTALCQEHQVELVVERADVKAYGCLHKLSSEEAGRKLRHQLFQETLEKYGANKIALGHHMDDNAETFLLNLCRGSGVLGLTGIKPVSFPYIRPLLCVQKEEIMTYLEGRGLAYVIDETNCEDEYTRNKIRNHVLPYLTEQVNQQTILHINESANRLEALAAFAREALSPYLKRGLIATEGGGLLAVESVYREVPPALRGEFLLEFLSRASEKRKDLGRIHVRQLEELFEKQGGRLLDLPYEIQARRTYDGVLLQKKKEQGGGKVPQPEIRIFEIAEKLEKFPRGTYTKWFDYDRIKDSLAIRNRGAGDYLTINKNGDKKKLKQFFIDEKIDRDKRAEIPLVCDGNHVMWVVGYRQSPYYQVSEQTRTVVEISFEKEITKNGRIG</sequence>
<comment type="catalytic activity">
    <reaction evidence="7 8">
        <text>cytidine(34) in tRNA(Ile2) + L-lysine + ATP = lysidine(34) in tRNA(Ile2) + AMP + diphosphate + H(+)</text>
        <dbReference type="Rhea" id="RHEA:43744"/>
        <dbReference type="Rhea" id="RHEA-COMP:10625"/>
        <dbReference type="Rhea" id="RHEA-COMP:10670"/>
        <dbReference type="ChEBI" id="CHEBI:15378"/>
        <dbReference type="ChEBI" id="CHEBI:30616"/>
        <dbReference type="ChEBI" id="CHEBI:32551"/>
        <dbReference type="ChEBI" id="CHEBI:33019"/>
        <dbReference type="ChEBI" id="CHEBI:82748"/>
        <dbReference type="ChEBI" id="CHEBI:83665"/>
        <dbReference type="ChEBI" id="CHEBI:456215"/>
        <dbReference type="EC" id="6.3.4.19"/>
    </reaction>
</comment>
<keyword evidence="4 8" id="KW-0819">tRNA processing</keyword>
<dbReference type="RefSeq" id="WP_262069713.1">
    <property type="nucleotide sequence ID" value="NZ_JAMXOC010000018.1"/>
</dbReference>
<keyword evidence="3 8" id="KW-0436">Ligase</keyword>
<dbReference type="InterPro" id="IPR011063">
    <property type="entry name" value="TilS/TtcA_N"/>
</dbReference>
<dbReference type="Gene3D" id="3.50.40.10">
    <property type="entry name" value="Phenylalanyl-trna Synthetase, Chain B, domain 3"/>
    <property type="match status" value="1"/>
</dbReference>
<dbReference type="SUPFAM" id="SSF56037">
    <property type="entry name" value="PheT/TilS domain"/>
    <property type="match status" value="1"/>
</dbReference>
<keyword evidence="11" id="KW-1185">Reference proteome</keyword>
<evidence type="ECO:0000259" key="9">
    <source>
        <dbReference type="SMART" id="SM00977"/>
    </source>
</evidence>
<proteinExistence type="inferred from homology"/>
<dbReference type="InterPro" id="IPR012094">
    <property type="entry name" value="tRNA_Ile_lys_synt"/>
</dbReference>
<feature type="binding site" evidence="8">
    <location>
        <begin position="25"/>
        <end position="30"/>
    </location>
    <ligand>
        <name>ATP</name>
        <dbReference type="ChEBI" id="CHEBI:30616"/>
    </ligand>
</feature>
<comment type="function">
    <text evidence="8">Ligates lysine onto the cytidine present at position 34 of the AUA codon-specific tRNA(Ile) that contains the anticodon CAU, in an ATP-dependent manner. Cytidine is converted to lysidine, thus changing the amino acid specificity of the tRNA from methionine to isoleucine.</text>
</comment>
<dbReference type="Pfam" id="PF01171">
    <property type="entry name" value="ATP_bind_3"/>
    <property type="match status" value="1"/>
</dbReference>
<organism evidence="10 11">
    <name type="scientific">Ohessyouella blattaphilus</name>
    <dbReference type="NCBI Taxonomy" id="2949333"/>
    <lineage>
        <taxon>Bacteria</taxon>
        <taxon>Bacillati</taxon>
        <taxon>Bacillota</taxon>
        <taxon>Clostridia</taxon>
        <taxon>Lachnospirales</taxon>
        <taxon>Lachnospiraceae</taxon>
        <taxon>Ohessyouella</taxon>
    </lineage>
</organism>
<name>A0ABT1ELZ4_9FIRM</name>
<comment type="caution">
    <text evidence="10">The sequence shown here is derived from an EMBL/GenBank/DDBJ whole genome shotgun (WGS) entry which is preliminary data.</text>
</comment>
<reference evidence="10 11" key="1">
    <citation type="journal article" date="2022" name="Genome Biol. Evol.">
        <title>Host diet, physiology and behaviors set the stage for Lachnospiraceae cladogenesis.</title>
        <authorList>
            <person name="Vera-Ponce De Leon A."/>
            <person name="Schneider M."/>
            <person name="Jahnes B.C."/>
            <person name="Sadowski V."/>
            <person name="Camuy-Velez L.A."/>
            <person name="Duan J."/>
            <person name="Sabree Z.L."/>
        </authorList>
    </citation>
    <scope>NUCLEOTIDE SEQUENCE [LARGE SCALE GENOMIC DNA]</scope>
    <source>
        <strain evidence="10 11">PAL227</strain>
    </source>
</reference>
<comment type="subcellular location">
    <subcellularLocation>
        <location evidence="1 8">Cytoplasm</location>
    </subcellularLocation>
</comment>
<dbReference type="GO" id="GO:0032267">
    <property type="term" value="F:tRNA(Ile)-lysidine synthase activity"/>
    <property type="evidence" value="ECO:0007669"/>
    <property type="project" value="UniProtKB-EC"/>
</dbReference>
<dbReference type="PANTHER" id="PTHR43033">
    <property type="entry name" value="TRNA(ILE)-LYSIDINE SYNTHASE-RELATED"/>
    <property type="match status" value="1"/>
</dbReference>
<evidence type="ECO:0000256" key="7">
    <source>
        <dbReference type="ARBA" id="ARBA00048539"/>
    </source>
</evidence>
<evidence type="ECO:0000256" key="3">
    <source>
        <dbReference type="ARBA" id="ARBA00022598"/>
    </source>
</evidence>
<dbReference type="EC" id="6.3.4.19" evidence="8"/>
<dbReference type="HAMAP" id="MF_01161">
    <property type="entry name" value="tRNA_Ile_lys_synt"/>
    <property type="match status" value="1"/>
</dbReference>
<evidence type="ECO:0000313" key="11">
    <source>
        <dbReference type="Proteomes" id="UP001523565"/>
    </source>
</evidence>
<evidence type="ECO:0000256" key="2">
    <source>
        <dbReference type="ARBA" id="ARBA00022490"/>
    </source>
</evidence>
<dbReference type="CDD" id="cd01992">
    <property type="entry name" value="TilS_N"/>
    <property type="match status" value="1"/>
</dbReference>
<comment type="domain">
    <text evidence="8">The N-terminal region contains the highly conserved SGGXDS motif, predicted to be a P-loop motif involved in ATP binding.</text>
</comment>
<evidence type="ECO:0000256" key="8">
    <source>
        <dbReference type="HAMAP-Rule" id="MF_01161"/>
    </source>
</evidence>
<dbReference type="Pfam" id="PF11734">
    <property type="entry name" value="TilS_C"/>
    <property type="match status" value="1"/>
</dbReference>
<evidence type="ECO:0000313" key="10">
    <source>
        <dbReference type="EMBL" id="MCP1110832.1"/>
    </source>
</evidence>
<dbReference type="NCBIfam" id="TIGR02433">
    <property type="entry name" value="lysidine_TilS_C"/>
    <property type="match status" value="1"/>
</dbReference>
<dbReference type="InterPro" id="IPR020825">
    <property type="entry name" value="Phe-tRNA_synthase-like_B3/B4"/>
</dbReference>
<protein>
    <recommendedName>
        <fullName evidence="8">tRNA(Ile)-lysidine synthase</fullName>
        <ecNumber evidence="8">6.3.4.19</ecNumber>
    </recommendedName>
    <alternativeName>
        <fullName evidence="8">tRNA(Ile)-2-lysyl-cytidine synthase</fullName>
    </alternativeName>
    <alternativeName>
        <fullName evidence="8">tRNA(Ile)-lysidine synthetase</fullName>
    </alternativeName>
</protein>
<dbReference type="InterPro" id="IPR012795">
    <property type="entry name" value="tRNA_Ile_lys_synt_N"/>
</dbReference>
<dbReference type="SMART" id="SM00977">
    <property type="entry name" value="TilS_C"/>
    <property type="match status" value="1"/>
</dbReference>
<dbReference type="NCBIfam" id="TIGR02432">
    <property type="entry name" value="lysidine_TilS_N"/>
    <property type="match status" value="1"/>
</dbReference>
<gene>
    <name evidence="8 10" type="primary">tilS</name>
    <name evidence="10" type="ORF">NK118_11275</name>
</gene>